<dbReference type="InterPro" id="IPR050789">
    <property type="entry name" value="Diverse_Enzym_Activities"/>
</dbReference>
<dbReference type="PANTHER" id="PTHR43283:SF11">
    <property type="entry name" value="BETA-LACTAMASE-RELATED DOMAIN-CONTAINING PROTEIN"/>
    <property type="match status" value="1"/>
</dbReference>
<accession>A0ABN6VVQ1</accession>
<evidence type="ECO:0000313" key="5">
    <source>
        <dbReference type="Proteomes" id="UP001317705"/>
    </source>
</evidence>
<dbReference type="EMBL" id="AP027151">
    <property type="protein sequence ID" value="BDV43697.1"/>
    <property type="molecule type" value="Genomic_DNA"/>
</dbReference>
<evidence type="ECO:0000259" key="3">
    <source>
        <dbReference type="Pfam" id="PF00144"/>
    </source>
</evidence>
<evidence type="ECO:0000313" key="4">
    <source>
        <dbReference type="EMBL" id="BDV43697.1"/>
    </source>
</evidence>
<evidence type="ECO:0000256" key="1">
    <source>
        <dbReference type="ARBA" id="ARBA00022801"/>
    </source>
</evidence>
<dbReference type="Proteomes" id="UP001317705">
    <property type="component" value="Chromosome"/>
</dbReference>
<keyword evidence="5" id="KW-1185">Reference proteome</keyword>
<evidence type="ECO:0000256" key="2">
    <source>
        <dbReference type="SAM" id="SignalP"/>
    </source>
</evidence>
<proteinExistence type="predicted"/>
<dbReference type="GO" id="GO:0016787">
    <property type="term" value="F:hydrolase activity"/>
    <property type="evidence" value="ECO:0007669"/>
    <property type="project" value="UniProtKB-KW"/>
</dbReference>
<protein>
    <submittedName>
        <fullName evidence="4">Metal-dependent hydrolase</fullName>
    </submittedName>
</protein>
<keyword evidence="1 4" id="KW-0378">Hydrolase</keyword>
<feature type="signal peptide" evidence="2">
    <location>
        <begin position="1"/>
        <end position="21"/>
    </location>
</feature>
<name>A0ABN6VVQ1_9BACT</name>
<dbReference type="InterPro" id="IPR001466">
    <property type="entry name" value="Beta-lactam-related"/>
</dbReference>
<feature type="domain" description="Beta-lactamase-related" evidence="3">
    <location>
        <begin position="37"/>
        <end position="355"/>
    </location>
</feature>
<keyword evidence="2" id="KW-0732">Signal</keyword>
<dbReference type="SUPFAM" id="SSF56601">
    <property type="entry name" value="beta-lactamase/transpeptidase-like"/>
    <property type="match status" value="1"/>
</dbReference>
<dbReference type="Gene3D" id="3.40.710.10">
    <property type="entry name" value="DD-peptidase/beta-lactamase superfamily"/>
    <property type="match status" value="1"/>
</dbReference>
<dbReference type="Pfam" id="PF00144">
    <property type="entry name" value="Beta-lactamase"/>
    <property type="match status" value="1"/>
</dbReference>
<dbReference type="RefSeq" id="WP_281999823.1">
    <property type="nucleotide sequence ID" value="NZ_AP027151.1"/>
</dbReference>
<dbReference type="InterPro" id="IPR012338">
    <property type="entry name" value="Beta-lactam/transpept-like"/>
</dbReference>
<sequence>MLIKKLLAIAVVLLISLVAVTGDSASLASDSGNEAISRLMARAMADGLIAGGVVLVGNRRDVLYETAFGKESSLPEALPVTVDTIFDLASLTKVVATTPAVMKLAEEGRLSLVDPLSKWFPEFVGQGKDDVLVVNLLTHTSGLDDTSLSAAHPLQSAIDNAACQKLKGEPGYRFRYADINFILLAELVHRVSGMTLDRFTAAAFYAPLGMDQTAFNPDVRLYGRCAATLDQAGRPLVGRVQDPVAAQLGGVAGHAGLFSTAGDLARFCRMLLNGGSLDGQRVLAERTVDQMTVPYFSRGGKVARGLGWDMASPYSSPRGSGFSEYSFGHTGYSGGSIWIDPQSGTYVIFLSVRLDYRHTHAFNKLRSELSTLVADELVPEGGQHLAAGPREPASFR</sequence>
<organism evidence="4 5">
    <name type="scientific">Geotalea uraniireducens</name>
    <dbReference type="NCBI Taxonomy" id="351604"/>
    <lineage>
        <taxon>Bacteria</taxon>
        <taxon>Pseudomonadati</taxon>
        <taxon>Thermodesulfobacteriota</taxon>
        <taxon>Desulfuromonadia</taxon>
        <taxon>Geobacterales</taxon>
        <taxon>Geobacteraceae</taxon>
        <taxon>Geotalea</taxon>
    </lineage>
</organism>
<dbReference type="PANTHER" id="PTHR43283">
    <property type="entry name" value="BETA-LACTAMASE-RELATED"/>
    <property type="match status" value="1"/>
</dbReference>
<feature type="chain" id="PRO_5045516170" evidence="2">
    <location>
        <begin position="22"/>
        <end position="396"/>
    </location>
</feature>
<gene>
    <name evidence="4" type="ORF">GURASL_26200</name>
</gene>
<reference evidence="4 5" key="1">
    <citation type="submission" date="2022-12" db="EMBL/GenBank/DDBJ databases">
        <title>Polyphasic characterization of Geotalea uranireducens NIT-SL11 newly isolated from a complex of sewage sludge and microbially reduced graphene oxide.</title>
        <authorList>
            <person name="Xie L."/>
            <person name="Yoshida N."/>
            <person name="Meng L."/>
        </authorList>
    </citation>
    <scope>NUCLEOTIDE SEQUENCE [LARGE SCALE GENOMIC DNA]</scope>
    <source>
        <strain evidence="4 5">NIT-SL11</strain>
    </source>
</reference>